<dbReference type="InterPro" id="IPR016024">
    <property type="entry name" value="ARM-type_fold"/>
</dbReference>
<protein>
    <recommendedName>
        <fullName evidence="1">non-specific serine/threonine protein kinase</fullName>
        <ecNumber evidence="1">2.7.11.1</ecNumber>
    </recommendedName>
</protein>
<dbReference type="Pfam" id="PF00069">
    <property type="entry name" value="Pkinase"/>
    <property type="match status" value="1"/>
</dbReference>
<evidence type="ECO:0000256" key="10">
    <source>
        <dbReference type="SAM" id="MobiDB-lite"/>
    </source>
</evidence>
<feature type="region of interest" description="Disordered" evidence="10">
    <location>
        <begin position="754"/>
        <end position="815"/>
    </location>
</feature>
<evidence type="ECO:0000259" key="11">
    <source>
        <dbReference type="PROSITE" id="PS50011"/>
    </source>
</evidence>
<keyword evidence="4 9" id="KW-0547">Nucleotide-binding</keyword>
<feature type="region of interest" description="Disordered" evidence="10">
    <location>
        <begin position="697"/>
        <end position="721"/>
    </location>
</feature>
<feature type="region of interest" description="Disordered" evidence="10">
    <location>
        <begin position="1160"/>
        <end position="1180"/>
    </location>
</feature>
<dbReference type="CDD" id="cd06627">
    <property type="entry name" value="STKc_Cdc7_like"/>
    <property type="match status" value="1"/>
</dbReference>
<dbReference type="GO" id="GO:0005524">
    <property type="term" value="F:ATP binding"/>
    <property type="evidence" value="ECO:0007669"/>
    <property type="project" value="UniProtKB-UniRule"/>
</dbReference>
<evidence type="ECO:0000256" key="4">
    <source>
        <dbReference type="ARBA" id="ARBA00022741"/>
    </source>
</evidence>
<feature type="region of interest" description="Disordered" evidence="10">
    <location>
        <begin position="1"/>
        <end position="108"/>
    </location>
</feature>
<feature type="compositionally biased region" description="Acidic residues" evidence="10">
    <location>
        <begin position="804"/>
        <end position="815"/>
    </location>
</feature>
<dbReference type="InterPro" id="IPR008271">
    <property type="entry name" value="Ser/Thr_kinase_AS"/>
</dbReference>
<dbReference type="PROSITE" id="PS50011">
    <property type="entry name" value="PROTEIN_KINASE_DOM"/>
    <property type="match status" value="1"/>
</dbReference>
<keyword evidence="2" id="KW-0723">Serine/threonine-protein kinase</keyword>
<comment type="catalytic activity">
    <reaction evidence="7">
        <text>L-threonyl-[protein] + ATP = O-phospho-L-threonyl-[protein] + ADP + H(+)</text>
        <dbReference type="Rhea" id="RHEA:46608"/>
        <dbReference type="Rhea" id="RHEA-COMP:11060"/>
        <dbReference type="Rhea" id="RHEA-COMP:11605"/>
        <dbReference type="ChEBI" id="CHEBI:15378"/>
        <dbReference type="ChEBI" id="CHEBI:30013"/>
        <dbReference type="ChEBI" id="CHEBI:30616"/>
        <dbReference type="ChEBI" id="CHEBI:61977"/>
        <dbReference type="ChEBI" id="CHEBI:456216"/>
        <dbReference type="EC" id="2.7.11.1"/>
    </reaction>
</comment>
<dbReference type="EC" id="2.7.11.1" evidence="1"/>
<comment type="catalytic activity">
    <reaction evidence="8">
        <text>L-seryl-[protein] + ATP = O-phospho-L-seryl-[protein] + ADP + H(+)</text>
        <dbReference type="Rhea" id="RHEA:17989"/>
        <dbReference type="Rhea" id="RHEA-COMP:9863"/>
        <dbReference type="Rhea" id="RHEA-COMP:11604"/>
        <dbReference type="ChEBI" id="CHEBI:15378"/>
        <dbReference type="ChEBI" id="CHEBI:29999"/>
        <dbReference type="ChEBI" id="CHEBI:30616"/>
        <dbReference type="ChEBI" id="CHEBI:83421"/>
        <dbReference type="ChEBI" id="CHEBI:456216"/>
        <dbReference type="EC" id="2.7.11.1"/>
    </reaction>
</comment>
<dbReference type="GO" id="GO:0004674">
    <property type="term" value="F:protein serine/threonine kinase activity"/>
    <property type="evidence" value="ECO:0007669"/>
    <property type="project" value="UniProtKB-KW"/>
</dbReference>
<feature type="compositionally biased region" description="Polar residues" evidence="10">
    <location>
        <begin position="1171"/>
        <end position="1180"/>
    </location>
</feature>
<evidence type="ECO:0000256" key="5">
    <source>
        <dbReference type="ARBA" id="ARBA00022777"/>
    </source>
</evidence>
<dbReference type="InterPro" id="IPR011989">
    <property type="entry name" value="ARM-like"/>
</dbReference>
<feature type="compositionally biased region" description="Polar residues" evidence="10">
    <location>
        <begin position="1502"/>
        <end position="1537"/>
    </location>
</feature>
<evidence type="ECO:0000256" key="6">
    <source>
        <dbReference type="ARBA" id="ARBA00022840"/>
    </source>
</evidence>
<reference evidence="13" key="3">
    <citation type="submission" date="2025-08" db="UniProtKB">
        <authorList>
            <consortium name="RefSeq"/>
        </authorList>
    </citation>
    <scope>IDENTIFICATION</scope>
    <source>
        <strain evidence="13">CBS 342.82</strain>
    </source>
</reference>
<dbReference type="InterPro" id="IPR017441">
    <property type="entry name" value="Protein_kinase_ATP_BS"/>
</dbReference>
<feature type="compositionally biased region" description="Low complexity" evidence="10">
    <location>
        <begin position="11"/>
        <end position="30"/>
    </location>
</feature>
<gene>
    <name evidence="13" type="ORF">K489DRAFT_382849</name>
</gene>
<feature type="compositionally biased region" description="Polar residues" evidence="10">
    <location>
        <begin position="617"/>
        <end position="647"/>
    </location>
</feature>
<feature type="compositionally biased region" description="Low complexity" evidence="10">
    <location>
        <begin position="57"/>
        <end position="72"/>
    </location>
</feature>
<feature type="region of interest" description="Disordered" evidence="10">
    <location>
        <begin position="397"/>
        <end position="481"/>
    </location>
</feature>
<feature type="region of interest" description="Disordered" evidence="10">
    <location>
        <begin position="1588"/>
        <end position="1607"/>
    </location>
</feature>
<name>A0A6J3LWE7_9PEZI</name>
<evidence type="ECO:0000256" key="1">
    <source>
        <dbReference type="ARBA" id="ARBA00012513"/>
    </source>
</evidence>
<dbReference type="PROSITE" id="PS00108">
    <property type="entry name" value="PROTEIN_KINASE_ST"/>
    <property type="match status" value="1"/>
</dbReference>
<dbReference type="InterPro" id="IPR011009">
    <property type="entry name" value="Kinase-like_dom_sf"/>
</dbReference>
<evidence type="ECO:0000256" key="7">
    <source>
        <dbReference type="ARBA" id="ARBA00047899"/>
    </source>
</evidence>
<feature type="compositionally biased region" description="Basic and acidic residues" evidence="10">
    <location>
        <begin position="94"/>
        <end position="108"/>
    </location>
</feature>
<keyword evidence="6 9" id="KW-0067">ATP-binding</keyword>
<feature type="region of interest" description="Disordered" evidence="10">
    <location>
        <begin position="1467"/>
        <end position="1577"/>
    </location>
</feature>
<accession>A0A6J3LWE7</accession>
<reference evidence="13" key="1">
    <citation type="submission" date="2020-01" db="EMBL/GenBank/DDBJ databases">
        <authorList>
            <consortium name="DOE Joint Genome Institute"/>
            <person name="Haridas S."/>
            <person name="Albert R."/>
            <person name="Binder M."/>
            <person name="Bloem J."/>
            <person name="Labutti K."/>
            <person name="Salamov A."/>
            <person name="Andreopoulos B."/>
            <person name="Baker S.E."/>
            <person name="Barry K."/>
            <person name="Bills G."/>
            <person name="Bluhm B.H."/>
            <person name="Cannon C."/>
            <person name="Castanera R."/>
            <person name="Culley D.E."/>
            <person name="Daum C."/>
            <person name="Ezra D."/>
            <person name="Gonzalez J.B."/>
            <person name="Henrissat B."/>
            <person name="Kuo A."/>
            <person name="Liang C."/>
            <person name="Lipzen A."/>
            <person name="Lutzoni F."/>
            <person name="Magnuson J."/>
            <person name="Mondo S."/>
            <person name="Nolan M."/>
            <person name="Ohm R."/>
            <person name="Pangilinan J."/>
            <person name="Park H.-J."/>
            <person name="Ramirez L."/>
            <person name="Alfaro M."/>
            <person name="Sun H."/>
            <person name="Tritt A."/>
            <person name="Yoshinaga Y."/>
            <person name="Zwiers L.-H."/>
            <person name="Turgeon B.G."/>
            <person name="Goodwin S.B."/>
            <person name="Spatafora J.W."/>
            <person name="Crous P.W."/>
            <person name="Grigoriev I.V."/>
        </authorList>
    </citation>
    <scope>NUCLEOTIDE SEQUENCE</scope>
    <source>
        <strain evidence="13">CBS 342.82</strain>
    </source>
</reference>
<dbReference type="Proteomes" id="UP000504637">
    <property type="component" value="Unplaced"/>
</dbReference>
<dbReference type="InterPro" id="IPR000719">
    <property type="entry name" value="Prot_kinase_dom"/>
</dbReference>
<evidence type="ECO:0000256" key="8">
    <source>
        <dbReference type="ARBA" id="ARBA00048679"/>
    </source>
</evidence>
<feature type="binding site" evidence="9">
    <location>
        <position position="147"/>
    </location>
    <ligand>
        <name>ATP</name>
        <dbReference type="ChEBI" id="CHEBI:30616"/>
    </ligand>
</feature>
<evidence type="ECO:0000256" key="3">
    <source>
        <dbReference type="ARBA" id="ARBA00022679"/>
    </source>
</evidence>
<reference evidence="13" key="2">
    <citation type="submission" date="2020-04" db="EMBL/GenBank/DDBJ databases">
        <authorList>
            <consortium name="NCBI Genome Project"/>
        </authorList>
    </citation>
    <scope>NUCLEOTIDE SEQUENCE</scope>
    <source>
        <strain evidence="13">CBS 342.82</strain>
    </source>
</reference>
<feature type="compositionally biased region" description="Basic and acidic residues" evidence="10">
    <location>
        <begin position="586"/>
        <end position="597"/>
    </location>
</feature>
<sequence>MPHIPASPTPGSMRSRATTTTTRPGTSKGTHFARPSTSAGVGSNVSPGHERNGTPKRTTTTTSTTAASTRQRTTADKENKPQSISRRRSSVLGLRDRPPARDGTAQRHAKEVEGLKDYQLGHCLGRGAFGSVYSALNWSTGETVAIKQVRLSDMPKTELNVIMQEIDLLKNLNHPNIVKYHGFVKSSEALWIILEYCEQGSLYTICKNFGKFPENLVGLYIAQVLQGLLFLHDQGVIHRDIKGANILTTKEGLVKLADFGVATKQQGLAEGSVVGTPYWMAPEVIELAGATTASDIWSLGCTVIELLDGKPPYHKFAPMPALFRIVNDDHPPLPEGTSPLVRDFLMQCFQKDPNLRVSAKKLLRHPWIMSAKRADVSTKGEKKMEYNEAVKHVQEWNEALKSSPPPTQSQRNAIAPGRKAAARPLSRTSVTSGLDRPGSRSSNENPSDNSRPPFRVASRKSSGNFPSRRKTGSMSDNNPFGEALANHVMEPLPQISGEPSQRKDNWDEDFEAMNEDFDALKLPTHRRPQDHFKGLFSSERLKQYANFDSIPEIDSDSRLEAWDEDFEGGDGELTVRSPLPLPTRPGQHERNQSRDSQPRTQILKIENAAQKDKPAASHQQRPTASQLQLNKSTQIRSALAASTSSNRWVEEPEDEDYSDLVCDNADEDVFRKKLMGFSPNRPLVASELANLQTKMAGSIRSRRRTHTPTQLVHDAAAMRKTRSSLEIQKYAESEDDEDFGQDLVFDERARGKEFSQVNQGKIRGSPSTKSSVESESGDSTSSEVQLQHAPRGSTLKLTNSLSWGDDDDEDEDEEDPFAQLEEELDDVDLELNVARDKHARLCTLVESLVGAIKRDMPEDDLCMLLDQLLGILDDATESAGGGDIRNVIVSSHGMLPILEILEEAKRQDIVLRLLRVVNRILDGSAEVQENLCFVGGIPVVTKFAGRKFATEIRLETAAFVRMMYTTPHSPGAALIMAASAWKEAAPVTAAPTMTLQMFVACGGLNVLVEFLEEDYDTPAGRELVLTGVNGIWSVFELQGSTPKNDFCRIFSRSAVLYPLSLVLNRVLDEEGDLARVVESRIVNIFLLFSQAENHVKETVADRMVLKRVLKDLRRMSPMCQITMLKFIKNLSMLATTLDALQNSNAIEVLTDFLGTSIEQQQSQHRRRQHSTASPSAGSTSNFREITNQLLNTMFNLCRLSKSRQEDAALSGLIPLLQRIVQTERPLKEFALPILCDMAHSGKVGRKILWQNKGLAFYVELLKEPYWAVTALDALFVWLQEETGKVEECLLTEIFGSGGFAEAIVSCFVEAKADAFENLLEPLQKMLRLSPAIAASLSSSRPFFERAVGKVVVAKKALVRLNILRVVRSVVDAAVSLGFAQQQFERGALGVGQLTRETGLFGTAQRLHNEDTAILVREIAGELVRSCEQCEIGTKRGGLNARRSSTSLSGNTPLSAISAGRSGTGYFDFQPSILGPSPSSLSGTSSNPRRQSMVPTLEHHRSNTASSLATTTVSPSYMTPPSLSIFTRSPSRASDISESSTTTTSSRGTGIPSLISNSSGGERPHRPTSRQSLAAPSSLNPLLAATTRNSRTGAAGGRSGSSRLSLAVPLPPSLSVFSTSPREQDPPRVQTPPVHQHHAPPSANTRAAAQLAAQARRKRGDGRD</sequence>
<feature type="compositionally biased region" description="Basic residues" evidence="10">
    <location>
        <begin position="1654"/>
        <end position="1663"/>
    </location>
</feature>
<dbReference type="SMART" id="SM00220">
    <property type="entry name" value="S_TKc"/>
    <property type="match status" value="1"/>
</dbReference>
<keyword evidence="12" id="KW-1185">Reference proteome</keyword>
<dbReference type="PANTHER" id="PTHR24361">
    <property type="entry name" value="MITOGEN-ACTIVATED KINASE KINASE KINASE"/>
    <property type="match status" value="1"/>
</dbReference>
<dbReference type="PROSITE" id="PS00107">
    <property type="entry name" value="PROTEIN_KINASE_ATP"/>
    <property type="match status" value="1"/>
</dbReference>
<evidence type="ECO:0000313" key="13">
    <source>
        <dbReference type="RefSeq" id="XP_033457131.1"/>
    </source>
</evidence>
<dbReference type="SUPFAM" id="SSF48371">
    <property type="entry name" value="ARM repeat"/>
    <property type="match status" value="1"/>
</dbReference>
<feature type="region of interest" description="Disordered" evidence="10">
    <location>
        <begin position="1612"/>
        <end position="1663"/>
    </location>
</feature>
<dbReference type="GO" id="GO:0005737">
    <property type="term" value="C:cytoplasm"/>
    <property type="evidence" value="ECO:0007669"/>
    <property type="project" value="TreeGrafter"/>
</dbReference>
<feature type="region of interest" description="Disordered" evidence="10">
    <location>
        <begin position="567"/>
        <end position="657"/>
    </location>
</feature>
<dbReference type="SUPFAM" id="SSF56112">
    <property type="entry name" value="Protein kinase-like (PK-like)"/>
    <property type="match status" value="1"/>
</dbReference>
<dbReference type="FunFam" id="1.10.510.10:FF:000246">
    <property type="entry name" value="Putative Serine-threonine kinase SepH"/>
    <property type="match status" value="1"/>
</dbReference>
<keyword evidence="3" id="KW-0808">Transferase</keyword>
<keyword evidence="5" id="KW-0418">Kinase</keyword>
<dbReference type="Gene3D" id="1.10.510.10">
    <property type="entry name" value="Transferase(Phosphotransferase) domain 1"/>
    <property type="match status" value="1"/>
</dbReference>
<organism evidence="13">
    <name type="scientific">Dissoconium aciculare CBS 342.82</name>
    <dbReference type="NCBI Taxonomy" id="1314786"/>
    <lineage>
        <taxon>Eukaryota</taxon>
        <taxon>Fungi</taxon>
        <taxon>Dikarya</taxon>
        <taxon>Ascomycota</taxon>
        <taxon>Pezizomycotina</taxon>
        <taxon>Dothideomycetes</taxon>
        <taxon>Dothideomycetidae</taxon>
        <taxon>Mycosphaerellales</taxon>
        <taxon>Dissoconiaceae</taxon>
        <taxon>Dissoconium</taxon>
    </lineage>
</organism>
<feature type="compositionally biased region" description="Polar residues" evidence="10">
    <location>
        <begin position="35"/>
        <end position="46"/>
    </location>
</feature>
<dbReference type="PANTHER" id="PTHR24361:SF433">
    <property type="entry name" value="PROTEIN KINASE DOMAIN-CONTAINING PROTEIN"/>
    <property type="match status" value="1"/>
</dbReference>
<feature type="compositionally biased region" description="Polar residues" evidence="10">
    <location>
        <begin position="439"/>
        <end position="450"/>
    </location>
</feature>
<evidence type="ECO:0000256" key="9">
    <source>
        <dbReference type="PROSITE-ProRule" id="PRU10141"/>
    </source>
</evidence>
<dbReference type="RefSeq" id="XP_033457131.1">
    <property type="nucleotide sequence ID" value="XM_033605471.1"/>
</dbReference>
<dbReference type="InterPro" id="IPR053235">
    <property type="entry name" value="Ser_Thr_kinase"/>
</dbReference>
<proteinExistence type="predicted"/>
<feature type="compositionally biased region" description="Low complexity" evidence="10">
    <location>
        <begin position="764"/>
        <end position="784"/>
    </location>
</feature>
<dbReference type="GeneID" id="54363271"/>
<evidence type="ECO:0000256" key="2">
    <source>
        <dbReference type="ARBA" id="ARBA00022527"/>
    </source>
</evidence>
<dbReference type="OrthoDB" id="8693905at2759"/>
<feature type="domain" description="Protein kinase" evidence="11">
    <location>
        <begin position="118"/>
        <end position="368"/>
    </location>
</feature>
<dbReference type="FunFam" id="3.30.200.20:FF:000042">
    <property type="entry name" value="Aurora kinase A"/>
    <property type="match status" value="1"/>
</dbReference>
<feature type="compositionally biased region" description="Low complexity" evidence="10">
    <location>
        <begin position="1470"/>
        <end position="1487"/>
    </location>
</feature>
<dbReference type="Gene3D" id="1.25.10.10">
    <property type="entry name" value="Leucine-rich Repeat Variant"/>
    <property type="match status" value="2"/>
</dbReference>
<evidence type="ECO:0000313" key="12">
    <source>
        <dbReference type="Proteomes" id="UP000504637"/>
    </source>
</evidence>